<dbReference type="Proteomes" id="UP000326924">
    <property type="component" value="Unassembled WGS sequence"/>
</dbReference>
<name>A0A5J5EVX0_9PEZI</name>
<feature type="compositionally biased region" description="Basic and acidic residues" evidence="1">
    <location>
        <begin position="530"/>
        <end position="540"/>
    </location>
</feature>
<feature type="region of interest" description="Disordered" evidence="1">
    <location>
        <begin position="167"/>
        <end position="188"/>
    </location>
</feature>
<dbReference type="OrthoDB" id="5384459at2759"/>
<dbReference type="InterPro" id="IPR056722">
    <property type="entry name" value="DUF7820"/>
</dbReference>
<dbReference type="InParanoid" id="A0A5J5EVX0"/>
<feature type="region of interest" description="Disordered" evidence="1">
    <location>
        <begin position="1"/>
        <end position="80"/>
    </location>
</feature>
<evidence type="ECO:0000313" key="4">
    <source>
        <dbReference type="EMBL" id="KAA8905053.1"/>
    </source>
</evidence>
<feature type="compositionally biased region" description="Polar residues" evidence="1">
    <location>
        <begin position="445"/>
        <end position="456"/>
    </location>
</feature>
<feature type="region of interest" description="Disordered" evidence="1">
    <location>
        <begin position="530"/>
        <end position="553"/>
    </location>
</feature>
<dbReference type="PANTHER" id="PTHR42078:SF1">
    <property type="entry name" value="GLUCAN 1, 4-ALPHA-GLUCOSIDASE"/>
    <property type="match status" value="1"/>
</dbReference>
<evidence type="ECO:0000259" key="3">
    <source>
        <dbReference type="Pfam" id="PF25130"/>
    </source>
</evidence>
<dbReference type="Pfam" id="PF25130">
    <property type="entry name" value="DUF7820"/>
    <property type="match status" value="1"/>
</dbReference>
<evidence type="ECO:0000256" key="1">
    <source>
        <dbReference type="SAM" id="MobiDB-lite"/>
    </source>
</evidence>
<gene>
    <name evidence="4" type="ORF">FN846DRAFT_779156</name>
</gene>
<evidence type="ECO:0000256" key="2">
    <source>
        <dbReference type="SAM" id="Phobius"/>
    </source>
</evidence>
<feature type="compositionally biased region" description="Acidic residues" evidence="1">
    <location>
        <begin position="643"/>
        <end position="653"/>
    </location>
</feature>
<keyword evidence="2" id="KW-0472">Membrane</keyword>
<proteinExistence type="predicted"/>
<organism evidence="4 5">
    <name type="scientific">Sphaerosporella brunnea</name>
    <dbReference type="NCBI Taxonomy" id="1250544"/>
    <lineage>
        <taxon>Eukaryota</taxon>
        <taxon>Fungi</taxon>
        <taxon>Dikarya</taxon>
        <taxon>Ascomycota</taxon>
        <taxon>Pezizomycotina</taxon>
        <taxon>Pezizomycetes</taxon>
        <taxon>Pezizales</taxon>
        <taxon>Pyronemataceae</taxon>
        <taxon>Sphaerosporella</taxon>
    </lineage>
</organism>
<keyword evidence="2" id="KW-0812">Transmembrane</keyword>
<keyword evidence="2" id="KW-1133">Transmembrane helix</keyword>
<sequence>MPVGDGFAPHSQRPPISSAASHISHTGSFGSLPPPYTQYPGHISPKPEDDEVDLGAARPFASQLDPGASMGDGEARRRRSRRVVAGAVVEVPDADAVSVGGGSDPHANDESGAVKEWKDKRLFGGRLWVIILAGLAALLVGIAVGLGVGLGIGLQKAKAAASSSIATTTTNYQPSPENTSPPTSEPNNLYPDIPTGKTAISPLKLKAFNNECKISSNKSSTPDIFSQGSNGLWSCNIPNQKPLMWDVLDWPASLASAQLSKLGTVPPTLTCAQWEGGLWGGYLISSVEGEYQQDQKNTVYITQDNQTVLYASSRFREGLQDPAFYRQPLAFLNVTWQPDPSVPNRKRDAGTINSLSYNFGTLYNKTVILKESTMIETFNSRGSNPGRYGNGSEFVAGDKVWMCTWEKTLLEVEIMVNEHSLAVTNKGNTAHAADSRKTYNDDDNGTTTITVSANTGTVSFPPPFRSSSASTSQPSGTFSFPASPTVPHGHHPRPPPPPPPPPSPSPQPPRPPSETDVTVVVSEDFEFVGDMRRIRQKRDGSSPGNGPRCYPKKVKIKEYRPTPNRLRQVLGIDLTDADPTGQGIPGRVYCRKFIAQDDGGLQAYPSKRGEVVEVELKEDYVFTSTNAGSGSRKRQSGPNSTTTDDDEDGLDDDSSMKCLCNWHS</sequence>
<accession>A0A5J5EVX0</accession>
<evidence type="ECO:0000313" key="5">
    <source>
        <dbReference type="Proteomes" id="UP000326924"/>
    </source>
</evidence>
<reference evidence="4 5" key="1">
    <citation type="submission" date="2019-09" db="EMBL/GenBank/DDBJ databases">
        <title>Draft genome of the ectomycorrhizal ascomycete Sphaerosporella brunnea.</title>
        <authorList>
            <consortium name="DOE Joint Genome Institute"/>
            <person name="Benucci G.M."/>
            <person name="Marozzi G."/>
            <person name="Antonielli L."/>
            <person name="Sanchez S."/>
            <person name="Marco P."/>
            <person name="Wang X."/>
            <person name="Falini L.B."/>
            <person name="Barry K."/>
            <person name="Haridas S."/>
            <person name="Lipzen A."/>
            <person name="Labutti K."/>
            <person name="Grigoriev I.V."/>
            <person name="Murat C."/>
            <person name="Martin F."/>
            <person name="Albertini E."/>
            <person name="Donnini D."/>
            <person name="Bonito G."/>
        </authorList>
    </citation>
    <scope>NUCLEOTIDE SEQUENCE [LARGE SCALE GENOMIC DNA]</scope>
    <source>
        <strain evidence="4 5">Sb_GMNB300</strain>
    </source>
</reference>
<feature type="region of interest" description="Disordered" evidence="1">
    <location>
        <begin position="426"/>
        <end position="516"/>
    </location>
</feature>
<feature type="compositionally biased region" description="Pro residues" evidence="1">
    <location>
        <begin position="494"/>
        <end position="512"/>
    </location>
</feature>
<feature type="region of interest" description="Disordered" evidence="1">
    <location>
        <begin position="623"/>
        <end position="654"/>
    </location>
</feature>
<keyword evidence="5" id="KW-1185">Reference proteome</keyword>
<feature type="compositionally biased region" description="Low complexity" evidence="1">
    <location>
        <begin position="465"/>
        <end position="479"/>
    </location>
</feature>
<protein>
    <recommendedName>
        <fullName evidence="3">DUF7820 domain-containing protein</fullName>
    </recommendedName>
</protein>
<feature type="transmembrane region" description="Helical" evidence="2">
    <location>
        <begin position="127"/>
        <end position="154"/>
    </location>
</feature>
<feature type="compositionally biased region" description="Polar residues" evidence="1">
    <location>
        <begin position="14"/>
        <end position="29"/>
    </location>
</feature>
<feature type="domain" description="DUF7820" evidence="3">
    <location>
        <begin position="359"/>
        <end position="465"/>
    </location>
</feature>
<dbReference type="EMBL" id="VXIS01000101">
    <property type="protein sequence ID" value="KAA8905053.1"/>
    <property type="molecule type" value="Genomic_DNA"/>
</dbReference>
<dbReference type="AlphaFoldDB" id="A0A5J5EVX0"/>
<comment type="caution">
    <text evidence="4">The sequence shown here is derived from an EMBL/GenBank/DDBJ whole genome shotgun (WGS) entry which is preliminary data.</text>
</comment>
<dbReference type="PANTHER" id="PTHR42078">
    <property type="entry name" value="GLUCAN 1, 4-ALPHA-GLUCOSIDASE"/>
    <property type="match status" value="1"/>
</dbReference>